<dbReference type="CDD" id="cd04179">
    <property type="entry name" value="DPM_DPG-synthase_like"/>
    <property type="match status" value="1"/>
</dbReference>
<dbReference type="InterPro" id="IPR029044">
    <property type="entry name" value="Nucleotide-diphossugar_trans"/>
</dbReference>
<evidence type="ECO:0000256" key="3">
    <source>
        <dbReference type="ARBA" id="ARBA00022989"/>
    </source>
</evidence>
<keyword evidence="3 5" id="KW-1133">Transmembrane helix</keyword>
<name>C6LDL6_9FIRM</name>
<dbReference type="PANTHER" id="PTHR48090">
    <property type="entry name" value="UNDECAPRENYL-PHOSPHATE 4-DEOXY-4-FORMAMIDO-L-ARABINOSE TRANSFERASE-RELATED"/>
    <property type="match status" value="1"/>
</dbReference>
<organism evidence="8 9">
    <name type="scientific">Marvinbryantia formatexigens DSM 14469</name>
    <dbReference type="NCBI Taxonomy" id="478749"/>
    <lineage>
        <taxon>Bacteria</taxon>
        <taxon>Bacillati</taxon>
        <taxon>Bacillota</taxon>
        <taxon>Clostridia</taxon>
        <taxon>Lachnospirales</taxon>
        <taxon>Lachnospiraceae</taxon>
        <taxon>Marvinbryantia</taxon>
    </lineage>
</organism>
<evidence type="ECO:0000259" key="6">
    <source>
        <dbReference type="Pfam" id="PF00535"/>
    </source>
</evidence>
<dbReference type="InterPro" id="IPR001173">
    <property type="entry name" value="Glyco_trans_2-like"/>
</dbReference>
<dbReference type="GO" id="GO:0000271">
    <property type="term" value="P:polysaccharide biosynthetic process"/>
    <property type="evidence" value="ECO:0007669"/>
    <property type="project" value="InterPro"/>
</dbReference>
<dbReference type="Gene3D" id="3.90.550.10">
    <property type="entry name" value="Spore Coat Polysaccharide Biosynthesis Protein SpsA, Chain A"/>
    <property type="match status" value="1"/>
</dbReference>
<protein>
    <submittedName>
        <fullName evidence="8">Glycosyltransferase, group 2 family protein</fullName>
        <ecNumber evidence="8">2.4.-.-</ecNumber>
    </submittedName>
</protein>
<dbReference type="GO" id="GO:0016020">
    <property type="term" value="C:membrane"/>
    <property type="evidence" value="ECO:0007669"/>
    <property type="project" value="UniProtKB-SubCell"/>
</dbReference>
<gene>
    <name evidence="8" type="ORF">BRYFOR_06714</name>
</gene>
<dbReference type="EC" id="2.4.-.-" evidence="8"/>
<feature type="domain" description="GtrA/DPMS transmembrane" evidence="7">
    <location>
        <begin position="244"/>
        <end position="360"/>
    </location>
</feature>
<dbReference type="GO" id="GO:0016757">
    <property type="term" value="F:glycosyltransferase activity"/>
    <property type="evidence" value="ECO:0007669"/>
    <property type="project" value="UniProtKB-KW"/>
</dbReference>
<keyword evidence="4 5" id="KW-0472">Membrane</keyword>
<evidence type="ECO:0000313" key="9">
    <source>
        <dbReference type="Proteomes" id="UP000005561"/>
    </source>
</evidence>
<dbReference type="InterPro" id="IPR007267">
    <property type="entry name" value="GtrA_DPMS_TM"/>
</dbReference>
<evidence type="ECO:0000256" key="2">
    <source>
        <dbReference type="ARBA" id="ARBA00022692"/>
    </source>
</evidence>
<evidence type="ECO:0000259" key="7">
    <source>
        <dbReference type="Pfam" id="PF04138"/>
    </source>
</evidence>
<dbReference type="PANTHER" id="PTHR48090:SF7">
    <property type="entry name" value="RFBJ PROTEIN"/>
    <property type="match status" value="1"/>
</dbReference>
<dbReference type="Pfam" id="PF04138">
    <property type="entry name" value="GtrA_DPMS_TM"/>
    <property type="match status" value="1"/>
</dbReference>
<dbReference type="InterPro" id="IPR050256">
    <property type="entry name" value="Glycosyltransferase_2"/>
</dbReference>
<evidence type="ECO:0000256" key="5">
    <source>
        <dbReference type="SAM" id="Phobius"/>
    </source>
</evidence>
<dbReference type="SUPFAM" id="SSF53448">
    <property type="entry name" value="Nucleotide-diphospho-sugar transferases"/>
    <property type="match status" value="1"/>
</dbReference>
<evidence type="ECO:0000313" key="8">
    <source>
        <dbReference type="EMBL" id="EET61070.1"/>
    </source>
</evidence>
<evidence type="ECO:0000256" key="1">
    <source>
        <dbReference type="ARBA" id="ARBA00004141"/>
    </source>
</evidence>
<feature type="transmembrane region" description="Helical" evidence="5">
    <location>
        <begin position="310"/>
        <end position="329"/>
    </location>
</feature>
<comment type="subcellular location">
    <subcellularLocation>
        <location evidence="1">Membrane</location>
        <topology evidence="1">Multi-pass membrane protein</topology>
    </subcellularLocation>
</comment>
<proteinExistence type="predicted"/>
<sequence length="386" mass="43225">MTESLELPGKAKKEAYSMAVVVIPAYKPDEELMKITDRLWAYGCRMIVVDDGSGEAYRAVFDKIKDVCVILHHPENRGKGAAIKTALSYLKNGAPQEEKQSGDVIGVMDADGQHLPEDMMRLLNFAETHRKALVLGVRTVGREMPLKSRLGNQITRMVFRLVSGVAVSDTQTGLRAFGPELITKLLSVSGERYEYETNVLMACAKGRVPIEELPIDTIYRDRSNSSSHFHSIRDSVRIYRDMLKFTLSSFSGFVLDYLLFSLFLLFLPHTAFCVLLANIAARAVSAFCNYSMNCCFVFHTNRRMQTAARYFALAGVILLLNNLILGMLVQVLHVPVHPAKLLTECLLFLFSWLMQNCVIFRRERVYALPEGKEGSCAHPGGKVGMI</sequence>
<accession>C6LDL6</accession>
<comment type="caution">
    <text evidence="8">The sequence shown here is derived from an EMBL/GenBank/DDBJ whole genome shotgun (WGS) entry which is preliminary data.</text>
</comment>
<dbReference type="eggNOG" id="COG0463">
    <property type="taxonomic scope" value="Bacteria"/>
</dbReference>
<keyword evidence="8" id="KW-0328">Glycosyltransferase</keyword>
<dbReference type="AlphaFoldDB" id="C6LDL6"/>
<evidence type="ECO:0000256" key="4">
    <source>
        <dbReference type="ARBA" id="ARBA00023136"/>
    </source>
</evidence>
<dbReference type="Proteomes" id="UP000005561">
    <property type="component" value="Unassembled WGS sequence"/>
</dbReference>
<feature type="domain" description="Glycosyltransferase 2-like" evidence="6">
    <location>
        <begin position="21"/>
        <end position="153"/>
    </location>
</feature>
<keyword evidence="9" id="KW-1185">Reference proteome</keyword>
<dbReference type="Pfam" id="PF00535">
    <property type="entry name" value="Glycos_transf_2"/>
    <property type="match status" value="1"/>
</dbReference>
<keyword evidence="8" id="KW-0808">Transferase</keyword>
<dbReference type="STRING" id="168384.SAMN05660368_01049"/>
<reference evidence="8" key="1">
    <citation type="submission" date="2009-07" db="EMBL/GenBank/DDBJ databases">
        <authorList>
            <person name="Weinstock G."/>
            <person name="Sodergren E."/>
            <person name="Clifton S."/>
            <person name="Fulton L."/>
            <person name="Fulton B."/>
            <person name="Courtney L."/>
            <person name="Fronick C."/>
            <person name="Harrison M."/>
            <person name="Strong C."/>
            <person name="Farmer C."/>
            <person name="Delahaunty K."/>
            <person name="Markovic C."/>
            <person name="Hall O."/>
            <person name="Minx P."/>
            <person name="Tomlinson C."/>
            <person name="Mitreva M."/>
            <person name="Nelson J."/>
            <person name="Hou S."/>
            <person name="Wollam A."/>
            <person name="Pepin K.H."/>
            <person name="Johnson M."/>
            <person name="Bhonagiri V."/>
            <person name="Nash W.E."/>
            <person name="Warren W."/>
            <person name="Chinwalla A."/>
            <person name="Mardis E.R."/>
            <person name="Wilson R.K."/>
        </authorList>
    </citation>
    <scope>NUCLEOTIDE SEQUENCE [LARGE SCALE GENOMIC DNA]</scope>
    <source>
        <strain evidence="8">DSM 14469</strain>
    </source>
</reference>
<keyword evidence="2 5" id="KW-0812">Transmembrane</keyword>
<dbReference type="EMBL" id="ACCL02000007">
    <property type="protein sequence ID" value="EET61070.1"/>
    <property type="molecule type" value="Genomic_DNA"/>
</dbReference>